<dbReference type="Proteomes" id="UP000559256">
    <property type="component" value="Unassembled WGS sequence"/>
</dbReference>
<feature type="compositionally biased region" description="Basic and acidic residues" evidence="1">
    <location>
        <begin position="11"/>
        <end position="27"/>
    </location>
</feature>
<organism evidence="2 3">
    <name type="scientific">Tetrapyrgos nigripes</name>
    <dbReference type="NCBI Taxonomy" id="182062"/>
    <lineage>
        <taxon>Eukaryota</taxon>
        <taxon>Fungi</taxon>
        <taxon>Dikarya</taxon>
        <taxon>Basidiomycota</taxon>
        <taxon>Agaricomycotina</taxon>
        <taxon>Agaricomycetes</taxon>
        <taxon>Agaricomycetidae</taxon>
        <taxon>Agaricales</taxon>
        <taxon>Marasmiineae</taxon>
        <taxon>Marasmiaceae</taxon>
        <taxon>Tetrapyrgos</taxon>
    </lineage>
</organism>
<name>A0A8H5CP28_9AGAR</name>
<comment type="caution">
    <text evidence="2">The sequence shown here is derived from an EMBL/GenBank/DDBJ whole genome shotgun (WGS) entry which is preliminary data.</text>
</comment>
<feature type="compositionally biased region" description="Basic and acidic residues" evidence="1">
    <location>
        <begin position="654"/>
        <end position="664"/>
    </location>
</feature>
<dbReference type="OrthoDB" id="2382881at2759"/>
<evidence type="ECO:0000313" key="3">
    <source>
        <dbReference type="Proteomes" id="UP000559256"/>
    </source>
</evidence>
<sequence length="853" mass="95888">MELWPTNGKSIVDEIDKKGKDRKKERASGYPLLEPGRLEAVSLVETNGRFKWTSTFEISTADKILRQIQAGRSTKVFPSTRSAPPQLPHISISQHAEQSANFLRTYLPDVNIATELIRNELATDDAISRELERYDPMQGNVLEVCQGLFDSSVFLAFPMGETACDLNLSPLILNEDSLIFRPKASATRSFPTPILQILSPPSSEQKTLAVRTLGSTYLLRAENVTSSGDSVGLTELAHIARHDLERPVSDISFHLQTSEVITCNDQGDVYICRLQEGEKLLKRVYQNPTHTLDKFWRLGSPRSDGCLLMSEKAVTELDFRATNTAIELFSVLSLEECLTSIEDNHDEHSVQLLSTDQILWMDRRFPGKPLLGLKHKRQWDRSLAMRTLATPDGTTRTLLTSGKNDIVTVYDVGRSSDGLLHAYNLPYTLTPGGERMRFLGQTVLQLPGYTPSLFRFCQRGAIYRTDLKTEEEDSGTFKSDWSSEVQALDERSNALKPDLGPLSAMEYSEVNMNPHYNSIIVSHMKEDAAREEAMAEDTYELIDTLPSFWQRADASTDEMMTTYDMVFRSGEEPNSGSRSDFLTGSAFNTTRGYRAMVKDRFPMDTLRSQAAWHHDIGPTLKNFDPTTSGDIHEISECLRRFDVSTDYGEDDEHPSEASIRRQETKAREQLALDLALSKDIFSSRKFNSTSSASEKELETMTKALSIGNEGPVAEFRYLEPKKKNHNQCDKDGRSEEEHALIPLGVRLLLRDWEVGVDPDKDGYHSRRPTEDPAEKKKSMPRTWAQYEPVIRSAEKPPPVPASQGNVYESQSTQVDSQSQNLMTSTQVLPGPFGARPNAIAAKKKAWKKRMGGF</sequence>
<keyword evidence="3" id="KW-1185">Reference proteome</keyword>
<gene>
    <name evidence="2" type="ORF">D9758_008457</name>
</gene>
<dbReference type="SUPFAM" id="SSF50978">
    <property type="entry name" value="WD40 repeat-like"/>
    <property type="match status" value="1"/>
</dbReference>
<feature type="compositionally biased region" description="Basic and acidic residues" evidence="1">
    <location>
        <begin position="757"/>
        <end position="777"/>
    </location>
</feature>
<proteinExistence type="predicted"/>
<protein>
    <submittedName>
        <fullName evidence="2">Uncharacterized protein</fullName>
    </submittedName>
</protein>
<dbReference type="AlphaFoldDB" id="A0A8H5CP28"/>
<feature type="region of interest" description="Disordered" evidence="1">
    <location>
        <begin position="1"/>
        <end position="28"/>
    </location>
</feature>
<dbReference type="InterPro" id="IPR036322">
    <property type="entry name" value="WD40_repeat_dom_sf"/>
</dbReference>
<evidence type="ECO:0000256" key="1">
    <source>
        <dbReference type="SAM" id="MobiDB-lite"/>
    </source>
</evidence>
<feature type="compositionally biased region" description="Polar residues" evidence="1">
    <location>
        <begin position="802"/>
        <end position="819"/>
    </location>
</feature>
<accession>A0A8H5CP28</accession>
<reference evidence="2 3" key="1">
    <citation type="journal article" date="2020" name="ISME J.">
        <title>Uncovering the hidden diversity of litter-decomposition mechanisms in mushroom-forming fungi.</title>
        <authorList>
            <person name="Floudas D."/>
            <person name="Bentzer J."/>
            <person name="Ahren D."/>
            <person name="Johansson T."/>
            <person name="Persson P."/>
            <person name="Tunlid A."/>
        </authorList>
    </citation>
    <scope>NUCLEOTIDE SEQUENCE [LARGE SCALE GENOMIC DNA]</scope>
    <source>
        <strain evidence="2 3">CBS 291.85</strain>
    </source>
</reference>
<dbReference type="EMBL" id="JAACJM010000113">
    <property type="protein sequence ID" value="KAF5345305.1"/>
    <property type="molecule type" value="Genomic_DNA"/>
</dbReference>
<feature type="region of interest" description="Disordered" evidence="1">
    <location>
        <begin position="757"/>
        <end position="819"/>
    </location>
</feature>
<evidence type="ECO:0000313" key="2">
    <source>
        <dbReference type="EMBL" id="KAF5345305.1"/>
    </source>
</evidence>
<feature type="region of interest" description="Disordered" evidence="1">
    <location>
        <begin position="645"/>
        <end position="664"/>
    </location>
</feature>